<protein>
    <submittedName>
        <fullName evidence="2">Uncharacterized protein</fullName>
    </submittedName>
</protein>
<organism evidence="2">
    <name type="scientific">uncultured Rubrobacteraceae bacterium</name>
    <dbReference type="NCBI Taxonomy" id="349277"/>
    <lineage>
        <taxon>Bacteria</taxon>
        <taxon>Bacillati</taxon>
        <taxon>Actinomycetota</taxon>
        <taxon>Rubrobacteria</taxon>
        <taxon>Rubrobacterales</taxon>
        <taxon>Rubrobacteraceae</taxon>
        <taxon>environmental samples</taxon>
    </lineage>
</organism>
<dbReference type="AlphaFoldDB" id="A0A6J4P1D3"/>
<feature type="non-terminal residue" evidence="2">
    <location>
        <position position="118"/>
    </location>
</feature>
<proteinExistence type="predicted"/>
<evidence type="ECO:0000313" key="2">
    <source>
        <dbReference type="EMBL" id="CAA9398232.1"/>
    </source>
</evidence>
<gene>
    <name evidence="2" type="ORF">AVDCRST_MAG22-1225</name>
</gene>
<name>A0A6J4P1D3_9ACTN</name>
<feature type="region of interest" description="Disordered" evidence="1">
    <location>
        <begin position="94"/>
        <end position="118"/>
    </location>
</feature>
<dbReference type="EMBL" id="CADCUV010000046">
    <property type="protein sequence ID" value="CAA9398232.1"/>
    <property type="molecule type" value="Genomic_DNA"/>
</dbReference>
<feature type="non-terminal residue" evidence="2">
    <location>
        <position position="1"/>
    </location>
</feature>
<sequence length="118" mass="11735">ALAAGGDLPRDTQAPGIRDAEAVDGVGDPKDHPGAFGPVLGGHLVRPSADGAGGGCLQAGGLVPQGPSDFRRRFGVGAKGAVGPRGADFLRVARTDRHGKSPAGLRGTPNRGGLLRSL</sequence>
<evidence type="ECO:0000256" key="1">
    <source>
        <dbReference type="SAM" id="MobiDB-lite"/>
    </source>
</evidence>
<feature type="region of interest" description="Disordered" evidence="1">
    <location>
        <begin position="1"/>
        <end position="42"/>
    </location>
</feature>
<accession>A0A6J4P1D3</accession>
<reference evidence="2" key="1">
    <citation type="submission" date="2020-02" db="EMBL/GenBank/DDBJ databases">
        <authorList>
            <person name="Meier V. D."/>
        </authorList>
    </citation>
    <scope>NUCLEOTIDE SEQUENCE</scope>
    <source>
        <strain evidence="2">AVDCRST_MAG22</strain>
    </source>
</reference>